<dbReference type="EMBL" id="CP051217">
    <property type="protein sequence ID" value="QJB69071.1"/>
    <property type="molecule type" value="Genomic_DNA"/>
</dbReference>
<dbReference type="SUPFAM" id="SSF141371">
    <property type="entry name" value="PilZ domain-like"/>
    <property type="match status" value="1"/>
</dbReference>
<gene>
    <name evidence="2" type="ORF">HF685_07055</name>
</gene>
<evidence type="ECO:0000313" key="2">
    <source>
        <dbReference type="EMBL" id="QJB69071.1"/>
    </source>
</evidence>
<dbReference type="Gene3D" id="2.40.10.220">
    <property type="entry name" value="predicted glycosyltransferase like domains"/>
    <property type="match status" value="1"/>
</dbReference>
<sequence length="119" mass="13542">MIRNTTFGKLGKRAVPRLDIAIDGGLQTTGYSEQCRVENVSRTGCRLHLEREPRLGTTVMIRIERIETLGDVSWVRDGRCGVTFADPLKPTELERLRWIVNHAETHEKNVVNSATAIWR</sequence>
<organism evidence="2 3">
    <name type="scientific">Parasphingorhabdus halotolerans</name>
    <dbReference type="NCBI Taxonomy" id="2725558"/>
    <lineage>
        <taxon>Bacteria</taxon>
        <taxon>Pseudomonadati</taxon>
        <taxon>Pseudomonadota</taxon>
        <taxon>Alphaproteobacteria</taxon>
        <taxon>Sphingomonadales</taxon>
        <taxon>Sphingomonadaceae</taxon>
        <taxon>Parasphingorhabdus</taxon>
    </lineage>
</organism>
<feature type="domain" description="PilZ" evidence="1">
    <location>
        <begin position="12"/>
        <end position="100"/>
    </location>
</feature>
<dbReference type="AlphaFoldDB" id="A0A6H2DMU0"/>
<dbReference type="GO" id="GO:0035438">
    <property type="term" value="F:cyclic-di-GMP binding"/>
    <property type="evidence" value="ECO:0007669"/>
    <property type="project" value="InterPro"/>
</dbReference>
<protein>
    <submittedName>
        <fullName evidence="2">PilZ domain-containing protein</fullName>
    </submittedName>
</protein>
<dbReference type="RefSeq" id="WP_168818913.1">
    <property type="nucleotide sequence ID" value="NZ_CP051217.1"/>
</dbReference>
<reference evidence="2 3" key="1">
    <citation type="submission" date="2020-04" db="EMBL/GenBank/DDBJ databases">
        <title>Genome sequence for Sphingorhabdus sp. strain M1.</title>
        <authorList>
            <person name="Park S.-J."/>
        </authorList>
    </citation>
    <scope>NUCLEOTIDE SEQUENCE [LARGE SCALE GENOMIC DNA]</scope>
    <source>
        <strain evidence="2 3">JK6</strain>
    </source>
</reference>
<dbReference type="KEGG" id="phao:HF685_07055"/>
<accession>A0A6H2DMU0</accession>
<proteinExistence type="predicted"/>
<evidence type="ECO:0000259" key="1">
    <source>
        <dbReference type="Pfam" id="PF07238"/>
    </source>
</evidence>
<dbReference type="Proteomes" id="UP000501600">
    <property type="component" value="Chromosome"/>
</dbReference>
<name>A0A6H2DMU0_9SPHN</name>
<keyword evidence="3" id="KW-1185">Reference proteome</keyword>
<dbReference type="Pfam" id="PF07238">
    <property type="entry name" value="PilZ"/>
    <property type="match status" value="1"/>
</dbReference>
<evidence type="ECO:0000313" key="3">
    <source>
        <dbReference type="Proteomes" id="UP000501600"/>
    </source>
</evidence>
<dbReference type="InterPro" id="IPR009875">
    <property type="entry name" value="PilZ_domain"/>
</dbReference>